<dbReference type="Proteomes" id="UP000596902">
    <property type="component" value="Unassembled WGS sequence"/>
</dbReference>
<dbReference type="RefSeq" id="XP_038787271.1">
    <property type="nucleotide sequence ID" value="XM_038930321.1"/>
</dbReference>
<accession>A0A8H7EG08</accession>
<evidence type="ECO:0000313" key="1">
    <source>
        <dbReference type="EMBL" id="KAF7677062.1"/>
    </source>
</evidence>
<organism evidence="1 2">
    <name type="scientific">Alternaria burnsii</name>
    <dbReference type="NCBI Taxonomy" id="1187904"/>
    <lineage>
        <taxon>Eukaryota</taxon>
        <taxon>Fungi</taxon>
        <taxon>Dikarya</taxon>
        <taxon>Ascomycota</taxon>
        <taxon>Pezizomycotina</taxon>
        <taxon>Dothideomycetes</taxon>
        <taxon>Pleosporomycetidae</taxon>
        <taxon>Pleosporales</taxon>
        <taxon>Pleosporineae</taxon>
        <taxon>Pleosporaceae</taxon>
        <taxon>Alternaria</taxon>
        <taxon>Alternaria sect. Alternaria</taxon>
    </lineage>
</organism>
<evidence type="ECO:0000313" key="2">
    <source>
        <dbReference type="Proteomes" id="UP000596902"/>
    </source>
</evidence>
<gene>
    <name evidence="1" type="ORF">GT037_005274</name>
</gene>
<reference evidence="1" key="1">
    <citation type="submission" date="2020-01" db="EMBL/GenBank/DDBJ databases">
        <authorList>
            <person name="Feng Z.H.Z."/>
        </authorList>
    </citation>
    <scope>NUCLEOTIDE SEQUENCE</scope>
    <source>
        <strain evidence="1">CBS107.38</strain>
    </source>
</reference>
<name>A0A8H7EG08_9PLEO</name>
<protein>
    <submittedName>
        <fullName evidence="1">Uncharacterized protein</fullName>
    </submittedName>
</protein>
<keyword evidence="2" id="KW-1185">Reference proteome</keyword>
<reference evidence="1" key="2">
    <citation type="submission" date="2020-08" db="EMBL/GenBank/DDBJ databases">
        <title>Draft Genome Sequence of Cumin Blight Pathogen Alternaria burnsii.</title>
        <authorList>
            <person name="Feng Z."/>
        </authorList>
    </citation>
    <scope>NUCLEOTIDE SEQUENCE</scope>
    <source>
        <strain evidence="1">CBS107.38</strain>
    </source>
</reference>
<sequence length="51" mass="6042">MKELLMDGTYLQTRKGRSDPSVFVRFTTCPGRFTAEEQEDDRDRGYVWVPR</sequence>
<dbReference type="GeneID" id="62203499"/>
<proteinExistence type="predicted"/>
<dbReference type="AlphaFoldDB" id="A0A8H7EG08"/>
<comment type="caution">
    <text evidence="1">The sequence shown here is derived from an EMBL/GenBank/DDBJ whole genome shotgun (WGS) entry which is preliminary data.</text>
</comment>
<dbReference type="EMBL" id="JAAABM010000006">
    <property type="protein sequence ID" value="KAF7677062.1"/>
    <property type="molecule type" value="Genomic_DNA"/>
</dbReference>